<dbReference type="Pfam" id="PF05649">
    <property type="entry name" value="Peptidase_M13_N"/>
    <property type="match status" value="1"/>
</dbReference>
<dbReference type="InterPro" id="IPR008753">
    <property type="entry name" value="Peptidase_M13_N"/>
</dbReference>
<evidence type="ECO:0000313" key="11">
    <source>
        <dbReference type="EMBL" id="UQC86393.1"/>
    </source>
</evidence>
<dbReference type="SUPFAM" id="SSF48403">
    <property type="entry name" value="Ankyrin repeat"/>
    <property type="match status" value="1"/>
</dbReference>
<dbReference type="Pfam" id="PF01431">
    <property type="entry name" value="Peptidase_M13"/>
    <property type="match status" value="1"/>
</dbReference>
<proteinExistence type="inferred from homology"/>
<dbReference type="InterPro" id="IPR002110">
    <property type="entry name" value="Ankyrin_rpt"/>
</dbReference>
<evidence type="ECO:0000259" key="10">
    <source>
        <dbReference type="Pfam" id="PF05649"/>
    </source>
</evidence>
<dbReference type="Proteomes" id="UP000830671">
    <property type="component" value="Chromosome 6"/>
</dbReference>
<dbReference type="GO" id="GO:0016485">
    <property type="term" value="P:protein processing"/>
    <property type="evidence" value="ECO:0007669"/>
    <property type="project" value="TreeGrafter"/>
</dbReference>
<dbReference type="GO" id="GO:0005886">
    <property type="term" value="C:plasma membrane"/>
    <property type="evidence" value="ECO:0007669"/>
    <property type="project" value="TreeGrafter"/>
</dbReference>
<dbReference type="GO" id="GO:0004222">
    <property type="term" value="F:metalloendopeptidase activity"/>
    <property type="evidence" value="ECO:0007669"/>
    <property type="project" value="InterPro"/>
</dbReference>
<dbReference type="Gene3D" id="1.25.40.20">
    <property type="entry name" value="Ankyrin repeat-containing domain"/>
    <property type="match status" value="2"/>
</dbReference>
<dbReference type="PANTHER" id="PTHR11733">
    <property type="entry name" value="ZINC METALLOPROTEASE FAMILY M13 NEPRILYSIN-RELATED"/>
    <property type="match status" value="1"/>
</dbReference>
<dbReference type="Pfam" id="PF12796">
    <property type="entry name" value="Ank_2"/>
    <property type="match status" value="1"/>
</dbReference>
<dbReference type="PANTHER" id="PTHR11733:SF167">
    <property type="entry name" value="FI17812P1-RELATED"/>
    <property type="match status" value="1"/>
</dbReference>
<keyword evidence="12" id="KW-1185">Reference proteome</keyword>
<dbReference type="Gene3D" id="3.40.390.10">
    <property type="entry name" value="Collagenase (Catalytic Domain)"/>
    <property type="match status" value="1"/>
</dbReference>
<dbReference type="RefSeq" id="XP_049148004.1">
    <property type="nucleotide sequence ID" value="XM_049290859.1"/>
</dbReference>
<feature type="repeat" description="ANK" evidence="8">
    <location>
        <begin position="878"/>
        <end position="910"/>
    </location>
</feature>
<keyword evidence="4" id="KW-0479">Metal-binding</keyword>
<keyword evidence="8" id="KW-0040">ANK repeat</keyword>
<keyword evidence="3" id="KW-0645">Protease</keyword>
<comment type="similarity">
    <text evidence="2">Belongs to the peptidase M13 family.</text>
</comment>
<evidence type="ECO:0000256" key="4">
    <source>
        <dbReference type="ARBA" id="ARBA00022723"/>
    </source>
</evidence>
<dbReference type="KEGG" id="clup:CLUP02_11894"/>
<dbReference type="InterPro" id="IPR036770">
    <property type="entry name" value="Ankyrin_rpt-contain_sf"/>
</dbReference>
<organism evidence="11 12">
    <name type="scientific">Colletotrichum lupini</name>
    <dbReference type="NCBI Taxonomy" id="145971"/>
    <lineage>
        <taxon>Eukaryota</taxon>
        <taxon>Fungi</taxon>
        <taxon>Dikarya</taxon>
        <taxon>Ascomycota</taxon>
        <taxon>Pezizomycotina</taxon>
        <taxon>Sordariomycetes</taxon>
        <taxon>Hypocreomycetidae</taxon>
        <taxon>Glomerellales</taxon>
        <taxon>Glomerellaceae</taxon>
        <taxon>Colletotrichum</taxon>
        <taxon>Colletotrichum acutatum species complex</taxon>
    </lineage>
</organism>
<gene>
    <name evidence="11" type="ORF">CLUP02_11894</name>
</gene>
<evidence type="ECO:0000256" key="6">
    <source>
        <dbReference type="ARBA" id="ARBA00022833"/>
    </source>
</evidence>
<sequence length="1430" mass="157784">MAPFTAAADGSSLCTTPICLEIASNILMSLAPNHTDIDPCTDFDKYACSGWKATHAPGAGQGKASSLGIVGSDVSIVLKNIVEGTYPSGPDAGFITASLSQEQIGVDRDNFQLIVETYNACLNDTAVKAAGLGPLINLVNRVAEAFPVANTTEDKERKTSKNDAKNMGKTLLFFGQLGISTFESVTVDFDDQNTNKTLISVVPGGTPLLTGSVARNNDTVAEYERIMAALLQAVHPAKLDVMNAQRLALAVTKFEKDAVALQATDDSKASPTPPKSPARKFKLEEVTSVAPELGHDFVINNLIPADYTPDQLVFSPAYFGNLSQLLANTSVETVQGFFIWKTVSTFSNFVETDVTERLNDLKSKLRATDPELVGKPPRWQQCVGHVDEGVPWSGLPAGLGWILSRFYLDKAYSNEARDLAINMMGTIQQAFISRLGEKDWLTSEVKKEAEVKVNAISKKIGYPDVSPDTTNPRKLADYYNGLKVTDSYFDNALAFATFSSKSLWALLGKPADKNIWLQTPSTTNAYYSTTFNDIVINAGIQQKPLYNVAYPSYVNYGALGTVLGHELTHGFDNSGHNYAANGSLTNWWDEQSLKAFSNRTKCFANQYQQFTVIAPNGTNVPVRGNFTLGENIADAGGVATSYAAWKKLQSDKKSQDFDLPGLQSFSHDQIFFLKWAQNWCDVSSSKVYDVYLLGADVHSPGFARIKGPLDNSKDFRSVFNCPQRQPTCAKYGHPSPKGIVPPRTKASAPQRGLNLLDIITEPDTRHKIELVPEHASDLVRIGTGCDGGKPFLPQFLGHIRTDATLSLPVDHPVDQCLHCDYTSGKRFSRSMTALWRLEISILSNALISSARILPRRIPWHHYHGGGPRGDGNLDRMTTWGTPLYQAAAGGRYEMVKWLLDQNVDVDGPGRSLCSCMPIGKRARGRSFHPICRPARTSLHVALCQRHSSVARLLLSAGASLTTQLQGRYAMRKSPFWDSEAGAETCPSLPPARKAKFWLADAMQSSRPHNALHDAARAGNLEVMTDLVKNRGLSVDSPDNRDATPIQYACEYRPSERNVHTERDVVSHLLSLGADVEIFFQHGNSFMTRALEFAIAQGHIEAAKQLMTVGDSLWTASADNGPKESRLKLLLPAIIDTTGPECNSVLDSFAQVVADFIRETQRTHRPEYAPLVGELQSTFLFVCEVSCGVDRDCMDILRPFMDVLDFGDKVTLEQDCPFLKFIRWSFAERNGLWRATFPLTMPPDKEQDRLSGSSLGMLALCVTIGVMDWDYQGRALTTLNWLMTQGANPIGMRDTDPDPSLTPFVYLMKKITVGHPRESEPLTFVLGSIGPFVRLLVQKGAWIPCGEDDIGGVVRVYKAWEMCVRDLHERPETAPEWAFAIRDAFDDWSDRPKVEEVLRQHGLIDEDTCVDYEQSEVWDEETEEETEEEAL</sequence>
<name>A0A9Q8WJX7_9PEZI</name>
<reference evidence="11" key="1">
    <citation type="journal article" date="2021" name="Mol. Plant Microbe Interact.">
        <title>Complete Genome Sequence of the Plant-Pathogenic Fungus Colletotrichum lupini.</title>
        <authorList>
            <person name="Baroncelli R."/>
            <person name="Pensec F."/>
            <person name="Da Lio D."/>
            <person name="Boufleur T."/>
            <person name="Vicente I."/>
            <person name="Sarrocco S."/>
            <person name="Picot A."/>
            <person name="Baraldi E."/>
            <person name="Sukno S."/>
            <person name="Thon M."/>
            <person name="Le Floch G."/>
        </authorList>
    </citation>
    <scope>NUCLEOTIDE SEQUENCE</scope>
    <source>
        <strain evidence="11">IMI 504893</strain>
    </source>
</reference>
<dbReference type="CDD" id="cd08662">
    <property type="entry name" value="M13"/>
    <property type="match status" value="1"/>
</dbReference>
<keyword evidence="7" id="KW-0482">Metalloprotease</keyword>
<protein>
    <submittedName>
        <fullName evidence="11">Peptidase family M13</fullName>
    </submittedName>
</protein>
<evidence type="ECO:0000256" key="3">
    <source>
        <dbReference type="ARBA" id="ARBA00022670"/>
    </source>
</evidence>
<evidence type="ECO:0000259" key="9">
    <source>
        <dbReference type="Pfam" id="PF01431"/>
    </source>
</evidence>
<evidence type="ECO:0000313" key="12">
    <source>
        <dbReference type="Proteomes" id="UP000830671"/>
    </source>
</evidence>
<evidence type="ECO:0000256" key="8">
    <source>
        <dbReference type="PROSITE-ProRule" id="PRU00023"/>
    </source>
</evidence>
<dbReference type="Gene3D" id="1.10.1380.10">
    <property type="entry name" value="Neutral endopeptidase , domain2"/>
    <property type="match status" value="1"/>
</dbReference>
<dbReference type="GO" id="GO:0046872">
    <property type="term" value="F:metal ion binding"/>
    <property type="evidence" value="ECO:0007669"/>
    <property type="project" value="UniProtKB-KW"/>
</dbReference>
<dbReference type="InterPro" id="IPR000718">
    <property type="entry name" value="Peptidase_M13"/>
</dbReference>
<evidence type="ECO:0000256" key="7">
    <source>
        <dbReference type="ARBA" id="ARBA00023049"/>
    </source>
</evidence>
<feature type="repeat" description="ANK" evidence="8">
    <location>
        <begin position="933"/>
        <end position="965"/>
    </location>
</feature>
<feature type="domain" description="Peptidase M13 C-terminal" evidence="9">
    <location>
        <begin position="524"/>
        <end position="727"/>
    </location>
</feature>
<dbReference type="SUPFAM" id="SSF55486">
    <property type="entry name" value="Metalloproteases ('zincins'), catalytic domain"/>
    <property type="match status" value="1"/>
</dbReference>
<dbReference type="PRINTS" id="PR00786">
    <property type="entry name" value="NEPRILYSIN"/>
</dbReference>
<dbReference type="EMBL" id="CP019478">
    <property type="protein sequence ID" value="UQC86393.1"/>
    <property type="molecule type" value="Genomic_DNA"/>
</dbReference>
<comment type="cofactor">
    <cofactor evidence="1">
        <name>Zn(2+)</name>
        <dbReference type="ChEBI" id="CHEBI:29105"/>
    </cofactor>
</comment>
<feature type="repeat" description="ANK" evidence="8">
    <location>
        <begin position="1006"/>
        <end position="1039"/>
    </location>
</feature>
<dbReference type="SMART" id="SM00248">
    <property type="entry name" value="ANK"/>
    <property type="match status" value="4"/>
</dbReference>
<dbReference type="InterPro" id="IPR042089">
    <property type="entry name" value="Peptidase_M13_dom_2"/>
</dbReference>
<feature type="domain" description="Peptidase M13 N-terminal" evidence="10">
    <location>
        <begin position="39"/>
        <end position="463"/>
    </location>
</feature>
<evidence type="ECO:0000256" key="5">
    <source>
        <dbReference type="ARBA" id="ARBA00022801"/>
    </source>
</evidence>
<dbReference type="GeneID" id="73345869"/>
<dbReference type="InterPro" id="IPR018497">
    <property type="entry name" value="Peptidase_M13_C"/>
</dbReference>
<dbReference type="InterPro" id="IPR024079">
    <property type="entry name" value="MetalloPept_cat_dom_sf"/>
</dbReference>
<keyword evidence="5" id="KW-0378">Hydrolase</keyword>
<dbReference type="PROSITE" id="PS51885">
    <property type="entry name" value="NEPRILYSIN"/>
    <property type="match status" value="1"/>
</dbReference>
<evidence type="ECO:0000256" key="2">
    <source>
        <dbReference type="ARBA" id="ARBA00007357"/>
    </source>
</evidence>
<evidence type="ECO:0000256" key="1">
    <source>
        <dbReference type="ARBA" id="ARBA00001947"/>
    </source>
</evidence>
<dbReference type="PROSITE" id="PS50297">
    <property type="entry name" value="ANK_REP_REGION"/>
    <property type="match status" value="2"/>
</dbReference>
<keyword evidence="6" id="KW-0862">Zinc</keyword>
<dbReference type="PROSITE" id="PS50088">
    <property type="entry name" value="ANK_REPEAT"/>
    <property type="match status" value="3"/>
</dbReference>
<accession>A0A9Q8WJX7</accession>